<protein>
    <submittedName>
        <fullName evidence="1">Uncharacterized protein</fullName>
    </submittedName>
</protein>
<dbReference type="EMBL" id="SRLO01000125">
    <property type="protein sequence ID" value="TNN73383.1"/>
    <property type="molecule type" value="Genomic_DNA"/>
</dbReference>
<keyword evidence="2" id="KW-1185">Reference proteome</keyword>
<name>A0A4Z2I8F4_9TELE</name>
<comment type="caution">
    <text evidence="1">The sequence shown here is derived from an EMBL/GenBank/DDBJ whole genome shotgun (WGS) entry which is preliminary data.</text>
</comment>
<organism evidence="1 2">
    <name type="scientific">Liparis tanakae</name>
    <name type="common">Tanaka's snailfish</name>
    <dbReference type="NCBI Taxonomy" id="230148"/>
    <lineage>
        <taxon>Eukaryota</taxon>
        <taxon>Metazoa</taxon>
        <taxon>Chordata</taxon>
        <taxon>Craniata</taxon>
        <taxon>Vertebrata</taxon>
        <taxon>Euteleostomi</taxon>
        <taxon>Actinopterygii</taxon>
        <taxon>Neopterygii</taxon>
        <taxon>Teleostei</taxon>
        <taxon>Neoteleostei</taxon>
        <taxon>Acanthomorphata</taxon>
        <taxon>Eupercaria</taxon>
        <taxon>Perciformes</taxon>
        <taxon>Cottioidei</taxon>
        <taxon>Cottales</taxon>
        <taxon>Liparidae</taxon>
        <taxon>Liparis</taxon>
    </lineage>
</organism>
<evidence type="ECO:0000313" key="1">
    <source>
        <dbReference type="EMBL" id="TNN73383.1"/>
    </source>
</evidence>
<sequence length="76" mass="8204">MRPIDDDGANAYHVDPIDAVQFDVSECSGEEVGEENAGDGEGGGALKQEMGCVFLLLKRYEESGERELKPDSSVKI</sequence>
<gene>
    <name evidence="1" type="ORF">EYF80_016337</name>
</gene>
<proteinExistence type="predicted"/>
<accession>A0A4Z2I8F4</accession>
<dbReference type="Proteomes" id="UP000314294">
    <property type="component" value="Unassembled WGS sequence"/>
</dbReference>
<dbReference type="AlphaFoldDB" id="A0A4Z2I8F4"/>
<evidence type="ECO:0000313" key="2">
    <source>
        <dbReference type="Proteomes" id="UP000314294"/>
    </source>
</evidence>
<reference evidence="1 2" key="1">
    <citation type="submission" date="2019-03" db="EMBL/GenBank/DDBJ databases">
        <title>First draft genome of Liparis tanakae, snailfish: a comprehensive survey of snailfish specific genes.</title>
        <authorList>
            <person name="Kim W."/>
            <person name="Song I."/>
            <person name="Jeong J.-H."/>
            <person name="Kim D."/>
            <person name="Kim S."/>
            <person name="Ryu S."/>
            <person name="Song J.Y."/>
            <person name="Lee S.K."/>
        </authorList>
    </citation>
    <scope>NUCLEOTIDE SEQUENCE [LARGE SCALE GENOMIC DNA]</scope>
    <source>
        <tissue evidence="1">Muscle</tissue>
    </source>
</reference>